<sequence length="202" mass="21105">AKLRAKFADNKNDSGDEGEDLLAAQVPGGASKESSCSCWPSSCPRRGRERACTPWSSSGTRHGPAGRVSGPGAGVAGSQRRCPQEGGRGAGLPAAGANMHANLGGKKEALLSDLLQIAAWAQRAPVDEDDSAPAPRDGKAQTRLGMRHFLGQTLVAPLGEALFECQRFKSKENEAVSTAEGEMAFVAMYLRMYSKGGAQAAF</sequence>
<accession>A0ABN9SGU8</accession>
<feature type="compositionally biased region" description="Basic and acidic residues" evidence="1">
    <location>
        <begin position="1"/>
        <end position="14"/>
    </location>
</feature>
<feature type="region of interest" description="Disordered" evidence="1">
    <location>
        <begin position="44"/>
        <end position="91"/>
    </location>
</feature>
<protein>
    <submittedName>
        <fullName evidence="2">Uncharacterized protein</fullName>
    </submittedName>
</protein>
<organism evidence="2 3">
    <name type="scientific">Prorocentrum cordatum</name>
    <dbReference type="NCBI Taxonomy" id="2364126"/>
    <lineage>
        <taxon>Eukaryota</taxon>
        <taxon>Sar</taxon>
        <taxon>Alveolata</taxon>
        <taxon>Dinophyceae</taxon>
        <taxon>Prorocentrales</taxon>
        <taxon>Prorocentraceae</taxon>
        <taxon>Prorocentrum</taxon>
    </lineage>
</organism>
<proteinExistence type="predicted"/>
<feature type="non-terminal residue" evidence="2">
    <location>
        <position position="1"/>
    </location>
</feature>
<keyword evidence="3" id="KW-1185">Reference proteome</keyword>
<evidence type="ECO:0000256" key="1">
    <source>
        <dbReference type="SAM" id="MobiDB-lite"/>
    </source>
</evidence>
<dbReference type="EMBL" id="CAUYUJ010011090">
    <property type="protein sequence ID" value="CAK0830950.1"/>
    <property type="molecule type" value="Genomic_DNA"/>
</dbReference>
<reference evidence="2" key="1">
    <citation type="submission" date="2023-10" db="EMBL/GenBank/DDBJ databases">
        <authorList>
            <person name="Chen Y."/>
            <person name="Shah S."/>
            <person name="Dougan E. K."/>
            <person name="Thang M."/>
            <person name="Chan C."/>
        </authorList>
    </citation>
    <scope>NUCLEOTIDE SEQUENCE [LARGE SCALE GENOMIC DNA]</scope>
</reference>
<gene>
    <name evidence="2" type="ORF">PCOR1329_LOCUS29420</name>
</gene>
<dbReference type="Proteomes" id="UP001189429">
    <property type="component" value="Unassembled WGS sequence"/>
</dbReference>
<comment type="caution">
    <text evidence="2">The sequence shown here is derived from an EMBL/GenBank/DDBJ whole genome shotgun (WGS) entry which is preliminary data.</text>
</comment>
<feature type="region of interest" description="Disordered" evidence="1">
    <location>
        <begin position="1"/>
        <end position="21"/>
    </location>
</feature>
<evidence type="ECO:0000313" key="3">
    <source>
        <dbReference type="Proteomes" id="UP001189429"/>
    </source>
</evidence>
<evidence type="ECO:0000313" key="2">
    <source>
        <dbReference type="EMBL" id="CAK0830950.1"/>
    </source>
</evidence>
<name>A0ABN9SGU8_9DINO</name>